<organism evidence="3 4">
    <name type="scientific">Smittium megazygosporum</name>
    <dbReference type="NCBI Taxonomy" id="133381"/>
    <lineage>
        <taxon>Eukaryota</taxon>
        <taxon>Fungi</taxon>
        <taxon>Fungi incertae sedis</taxon>
        <taxon>Zoopagomycota</taxon>
        <taxon>Kickxellomycotina</taxon>
        <taxon>Harpellomycetes</taxon>
        <taxon>Harpellales</taxon>
        <taxon>Legeriomycetaceae</taxon>
        <taxon>Smittium</taxon>
    </lineage>
</organism>
<dbReference type="EMBL" id="MBFS01003508">
    <property type="protein sequence ID" value="PVU86289.1"/>
    <property type="molecule type" value="Genomic_DNA"/>
</dbReference>
<feature type="compositionally biased region" description="Polar residues" evidence="1">
    <location>
        <begin position="37"/>
        <end position="47"/>
    </location>
</feature>
<gene>
    <name evidence="3" type="ORF">BB560_006776</name>
</gene>
<keyword evidence="4" id="KW-1185">Reference proteome</keyword>
<dbReference type="STRING" id="133381.A0A2T9Y1Q9"/>
<feature type="compositionally biased region" description="Basic and acidic residues" evidence="1">
    <location>
        <begin position="310"/>
        <end position="319"/>
    </location>
</feature>
<dbReference type="Pfam" id="PF04433">
    <property type="entry name" value="SWIRM"/>
    <property type="match status" value="1"/>
</dbReference>
<dbReference type="GO" id="GO:0010468">
    <property type="term" value="P:regulation of gene expression"/>
    <property type="evidence" value="ECO:0007669"/>
    <property type="project" value="UniProtKB-ARBA"/>
</dbReference>
<dbReference type="InterPro" id="IPR036388">
    <property type="entry name" value="WH-like_DNA-bd_sf"/>
</dbReference>
<comment type="caution">
    <text evidence="3">The sequence shown here is derived from an EMBL/GenBank/DDBJ whole genome shotgun (WGS) entry which is preliminary data.</text>
</comment>
<dbReference type="AlphaFoldDB" id="A0A2T9Y1Q9"/>
<evidence type="ECO:0000313" key="3">
    <source>
        <dbReference type="EMBL" id="PVU86289.1"/>
    </source>
</evidence>
<feature type="region of interest" description="Disordered" evidence="1">
    <location>
        <begin position="286"/>
        <end position="321"/>
    </location>
</feature>
<dbReference type="Gene3D" id="1.10.10.10">
    <property type="entry name" value="Winged helix-like DNA-binding domain superfamily/Winged helix DNA-binding domain"/>
    <property type="match status" value="1"/>
</dbReference>
<name>A0A2T9Y1Q9_9FUNG</name>
<feature type="domain" description="SWIRM" evidence="2">
    <location>
        <begin position="177"/>
        <end position="275"/>
    </location>
</feature>
<dbReference type="Proteomes" id="UP000245609">
    <property type="component" value="Unassembled WGS sequence"/>
</dbReference>
<proteinExistence type="predicted"/>
<accession>A0A2T9Y1Q9</accession>
<feature type="compositionally biased region" description="Basic and acidic residues" evidence="1">
    <location>
        <begin position="56"/>
        <end position="65"/>
    </location>
</feature>
<feature type="compositionally biased region" description="Polar residues" evidence="1">
    <location>
        <begin position="79"/>
        <end position="127"/>
    </location>
</feature>
<dbReference type="InterPro" id="IPR007526">
    <property type="entry name" value="SWIRM"/>
</dbReference>
<feature type="region of interest" description="Disordered" evidence="1">
    <location>
        <begin position="1"/>
        <end position="141"/>
    </location>
</feature>
<dbReference type="SUPFAM" id="SSF46689">
    <property type="entry name" value="Homeodomain-like"/>
    <property type="match status" value="1"/>
</dbReference>
<dbReference type="OrthoDB" id="118550at2759"/>
<protein>
    <recommendedName>
        <fullName evidence="2">SWIRM domain-containing protein</fullName>
    </recommendedName>
</protein>
<feature type="non-terminal residue" evidence="3">
    <location>
        <position position="505"/>
    </location>
</feature>
<evidence type="ECO:0000256" key="1">
    <source>
        <dbReference type="SAM" id="MobiDB-lite"/>
    </source>
</evidence>
<evidence type="ECO:0000313" key="4">
    <source>
        <dbReference type="Proteomes" id="UP000245609"/>
    </source>
</evidence>
<reference evidence="3 4" key="1">
    <citation type="journal article" date="2018" name="MBio">
        <title>Comparative Genomics Reveals the Core Gene Toolbox for the Fungus-Insect Symbiosis.</title>
        <authorList>
            <person name="Wang Y."/>
            <person name="Stata M."/>
            <person name="Wang W."/>
            <person name="Stajich J.E."/>
            <person name="White M.M."/>
            <person name="Moncalvo J.M."/>
        </authorList>
    </citation>
    <scope>NUCLEOTIDE SEQUENCE [LARGE SCALE GENOMIC DNA]</scope>
    <source>
        <strain evidence="3 4">SC-DP-2</strain>
    </source>
</reference>
<dbReference type="InterPro" id="IPR009057">
    <property type="entry name" value="Homeodomain-like_sf"/>
</dbReference>
<evidence type="ECO:0000259" key="2">
    <source>
        <dbReference type="PROSITE" id="PS50934"/>
    </source>
</evidence>
<dbReference type="PROSITE" id="PS50934">
    <property type="entry name" value="SWIRM"/>
    <property type="match status" value="1"/>
</dbReference>
<sequence>MADKPNTEYKSDTESRPATLSKISLRLKSPRAGTKINLASTAQQLSGPNPEGYPAKPKDPSEIIHKPKLKRIKLIVRDPSSQNNKNTTIPANPTTSSTRKVSPSKIKFSSTTSTELQENETHTQSTVPVPPQFTPQNKDKRGTIKLSKISNTEAQNQLEKAPTAETKRDIPNYTDTELKAPENFAIDKNSISEFEKIAHIEFFSNRTNKTPERYMKIRNFILSKWEDSKPKYINKVASRKGLEGCGDVNAIGRVHTWLEKLNIINTGIEPYNRLISPRSSRSVKVEAEYEKPHIQPSKPQPFRAPRRKPSHNEGPKEPEPQGFLKFHFAISGGKSYGSIGGKYDQKENLLYCTMAFPNLSSTPNSDDGSFNLSENVAINEFEQRGFDFVGYYGPINSEASEQLSEPVCEVSKLIILQEISKNNKSSFIKLGISYPGCLVLLEYVDIDDSNSNDMVHLLVQAIEPKKLLEFSDYYLKLLDLLFIKSGISTRSNSMPSIIEDQELEI</sequence>
<feature type="compositionally biased region" description="Basic and acidic residues" evidence="1">
    <location>
        <begin position="1"/>
        <end position="15"/>
    </location>
</feature>